<dbReference type="InterPro" id="IPR047726">
    <property type="entry name" value="CsgH_dom"/>
</dbReference>
<dbReference type="Pfam" id="PF21112">
    <property type="entry name" value="CsgH"/>
    <property type="match status" value="1"/>
</dbReference>
<accession>A0A543KFX6</accession>
<dbReference type="EMBL" id="VFPT01000001">
    <property type="protein sequence ID" value="TQM93974.1"/>
    <property type="molecule type" value="Genomic_DNA"/>
</dbReference>
<evidence type="ECO:0000313" key="4">
    <source>
        <dbReference type="Proteomes" id="UP000320582"/>
    </source>
</evidence>
<organism evidence="3 4">
    <name type="scientific">Roseinatronobacter monicus</name>
    <dbReference type="NCBI Taxonomy" id="393481"/>
    <lineage>
        <taxon>Bacteria</taxon>
        <taxon>Pseudomonadati</taxon>
        <taxon>Pseudomonadota</taxon>
        <taxon>Alphaproteobacteria</taxon>
        <taxon>Rhodobacterales</taxon>
        <taxon>Paracoccaceae</taxon>
        <taxon>Roseinatronobacter</taxon>
    </lineage>
</organism>
<keyword evidence="1" id="KW-0732">Signal</keyword>
<comment type="caution">
    <text evidence="3">The sequence shown here is derived from an EMBL/GenBank/DDBJ whole genome shotgun (WGS) entry which is preliminary data.</text>
</comment>
<evidence type="ECO:0000259" key="2">
    <source>
        <dbReference type="Pfam" id="PF21112"/>
    </source>
</evidence>
<gene>
    <name evidence="3" type="ORF">BD293_2629</name>
</gene>
<feature type="chain" id="PRO_5021878908" description="CsgH-like domain-containing protein" evidence="1">
    <location>
        <begin position="23"/>
        <end position="128"/>
    </location>
</feature>
<feature type="domain" description="CsgH-like" evidence="2">
    <location>
        <begin position="37"/>
        <end position="123"/>
    </location>
</feature>
<dbReference type="RefSeq" id="WP_142082304.1">
    <property type="nucleotide sequence ID" value="NZ_VFPT01000001.1"/>
</dbReference>
<dbReference type="InterPro" id="IPR048632">
    <property type="entry name" value="CsgH-like"/>
</dbReference>
<keyword evidence="4" id="KW-1185">Reference proteome</keyword>
<evidence type="ECO:0000313" key="3">
    <source>
        <dbReference type="EMBL" id="TQM93974.1"/>
    </source>
</evidence>
<evidence type="ECO:0000256" key="1">
    <source>
        <dbReference type="SAM" id="SignalP"/>
    </source>
</evidence>
<dbReference type="Gene3D" id="2.60.40.2420">
    <property type="match status" value="1"/>
</dbReference>
<proteinExistence type="predicted"/>
<reference evidence="3 4" key="1">
    <citation type="submission" date="2019-06" db="EMBL/GenBank/DDBJ databases">
        <title>Genomic Encyclopedia of Archaeal and Bacterial Type Strains, Phase II (KMG-II): from individual species to whole genera.</title>
        <authorList>
            <person name="Goeker M."/>
        </authorList>
    </citation>
    <scope>NUCLEOTIDE SEQUENCE [LARGE SCALE GENOMIC DNA]</scope>
    <source>
        <strain evidence="3 4">DSM 18423</strain>
    </source>
</reference>
<protein>
    <recommendedName>
        <fullName evidence="2">CsgH-like domain-containing protein</fullName>
    </recommendedName>
</protein>
<dbReference type="InterPro" id="IPR053722">
    <property type="entry name" value="Curli_assembly_CsgC/AgfC"/>
</dbReference>
<dbReference type="Proteomes" id="UP000320582">
    <property type="component" value="Unassembled WGS sequence"/>
</dbReference>
<dbReference type="AlphaFoldDB" id="A0A543KFX6"/>
<sequence length="128" mass="13200">MSAIPYSIAALVITGAACTASLATSQAGSTKPPEALVCALELSESNRQVTITATAQAAQAVRGTYQLEIDQRSAGGRSTIRQGGEFDLKSGEKATLGEARFSGKAQEFQAEMTVKANGQSKTCRSAGL</sequence>
<dbReference type="NCBIfam" id="NF041112">
    <property type="entry name" value="chap_CsgH_alph"/>
    <property type="match status" value="1"/>
</dbReference>
<feature type="signal peptide" evidence="1">
    <location>
        <begin position="1"/>
        <end position="22"/>
    </location>
</feature>
<dbReference type="OrthoDB" id="883947at2"/>
<name>A0A543KFX6_9RHOB</name>